<protein>
    <submittedName>
        <fullName evidence="1">Uncharacterized protein</fullName>
    </submittedName>
</protein>
<dbReference type="RefSeq" id="WP_090698745.1">
    <property type="nucleotide sequence ID" value="NZ_FOSP01000009.1"/>
</dbReference>
<dbReference type="Proteomes" id="UP000199533">
    <property type="component" value="Unassembled WGS sequence"/>
</dbReference>
<sequence>MTYMTDYYDDLEEMDELDEFYAYDEYDEDDFDYYLDEFDEDDEFLKDAWNWLTKKGSTQRRVALSAAKNALVGAGGGLGGTLGTAAGPAGTVAGTAGGSLLGGALAGLLPDQMDYLADLAVESYDEDEADEFLSALVPLAARLLPTAARAVRRVAPRLVSGVSRVARTLHRNPATRQMIRQLPNIVRNTTKDVTRQYARTGNISGKTAAKMLAKRTYEGLSQPTATKKRTPKSVLAQKRPGMTKRYSRSKIIRTPQGYCRCYYR</sequence>
<gene>
    <name evidence="1" type="ORF">SAMN05216302_100993</name>
</gene>
<evidence type="ECO:0000313" key="2">
    <source>
        <dbReference type="Proteomes" id="UP000199533"/>
    </source>
</evidence>
<organism evidence="1 2">
    <name type="scientific">Nitrosomonas aestuarii</name>
    <dbReference type="NCBI Taxonomy" id="52441"/>
    <lineage>
        <taxon>Bacteria</taxon>
        <taxon>Pseudomonadati</taxon>
        <taxon>Pseudomonadota</taxon>
        <taxon>Betaproteobacteria</taxon>
        <taxon>Nitrosomonadales</taxon>
        <taxon>Nitrosomonadaceae</taxon>
        <taxon>Nitrosomonas</taxon>
    </lineage>
</organism>
<reference evidence="2" key="1">
    <citation type="submission" date="2016-10" db="EMBL/GenBank/DDBJ databases">
        <authorList>
            <person name="Varghese N."/>
            <person name="Submissions S."/>
        </authorList>
    </citation>
    <scope>NUCLEOTIDE SEQUENCE [LARGE SCALE GENOMIC DNA]</scope>
    <source>
        <strain evidence="2">Nm69</strain>
    </source>
</reference>
<dbReference type="EMBL" id="FOSP01000009">
    <property type="protein sequence ID" value="SFK57278.1"/>
    <property type="molecule type" value="Genomic_DNA"/>
</dbReference>
<keyword evidence="2" id="KW-1185">Reference proteome</keyword>
<dbReference type="AlphaFoldDB" id="A0A1I4ALC0"/>
<accession>A0A1I4ALC0</accession>
<evidence type="ECO:0000313" key="1">
    <source>
        <dbReference type="EMBL" id="SFK57278.1"/>
    </source>
</evidence>
<proteinExistence type="predicted"/>
<name>A0A1I4ALC0_9PROT</name>